<feature type="region of interest" description="Disordered" evidence="1">
    <location>
        <begin position="1"/>
        <end position="126"/>
    </location>
</feature>
<dbReference type="PANTHER" id="PTHR33744:SF7">
    <property type="entry name" value="PUCR FAMILY TRANSCRIPTIONAL REGULATOR"/>
    <property type="match status" value="1"/>
</dbReference>
<dbReference type="InterPro" id="IPR025736">
    <property type="entry name" value="PucR_C-HTH_dom"/>
</dbReference>
<reference evidence="4" key="1">
    <citation type="submission" date="2016-08" db="EMBL/GenBank/DDBJ databases">
        <authorList>
            <person name="Varghese N."/>
            <person name="Submissions Spin"/>
        </authorList>
    </citation>
    <scope>NUCLEOTIDE SEQUENCE [LARGE SCALE GENOMIC DNA]</scope>
    <source>
        <strain evidence="4">R-52791</strain>
    </source>
</reference>
<organism evidence="3 4">
    <name type="scientific">Bifidobacterium commune</name>
    <dbReference type="NCBI Taxonomy" id="1505727"/>
    <lineage>
        <taxon>Bacteria</taxon>
        <taxon>Bacillati</taxon>
        <taxon>Actinomycetota</taxon>
        <taxon>Actinomycetes</taxon>
        <taxon>Bifidobacteriales</taxon>
        <taxon>Bifidobacteriaceae</taxon>
        <taxon>Bifidobacterium</taxon>
    </lineage>
</organism>
<dbReference type="Gene3D" id="1.20.5.5100">
    <property type="match status" value="1"/>
</dbReference>
<feature type="compositionally biased region" description="Basic and acidic residues" evidence="1">
    <location>
        <begin position="8"/>
        <end position="17"/>
    </location>
</feature>
<dbReference type="Proteomes" id="UP000242610">
    <property type="component" value="Unassembled WGS sequence"/>
</dbReference>
<evidence type="ECO:0000259" key="2">
    <source>
        <dbReference type="Pfam" id="PF13556"/>
    </source>
</evidence>
<sequence>MNTQDTVKTSDRSRFDASFDAVNTNGIDDERQPQNSADFLDLVGSEMVAEVEEKTSRSRGKSDSPASKRRLPSWLPPISRNQSGNDTSHPTVSNGSDGGAAGPARQHPTKHANDHEQTETTEMLGNRETLENITFESLVHGLSDRRVTSLLHVLGWSEHFSCFAIGGTAALNFEQAKLTIKHRARDLGSEHCLVGRSNDLTVAIIVVQGAATPEVTCTAAMPAFDPDKPICLGPTRRNLDGAVSTLRATLSTFLAIPAIHPLPRPVRATDVLPERALIGDTDAIDELYHSVYQSLKSNNDSDPTLQTITAFLDSGGSLDIAGKALNVHPNTVRYRIKRTADTTGWDANDPRDAYVLRTAIIIGSIRDARPEHRQD</sequence>
<dbReference type="EMBL" id="FMBL01000001">
    <property type="protein sequence ID" value="SCC77942.1"/>
    <property type="molecule type" value="Genomic_DNA"/>
</dbReference>
<dbReference type="PANTHER" id="PTHR33744">
    <property type="entry name" value="CARBOHYDRATE DIACID REGULATOR"/>
    <property type="match status" value="1"/>
</dbReference>
<dbReference type="Gene3D" id="1.10.10.2840">
    <property type="entry name" value="PucR C-terminal helix-turn-helix domain"/>
    <property type="match status" value="1"/>
</dbReference>
<name>A0A1C4GZL2_9BIFI</name>
<evidence type="ECO:0000256" key="1">
    <source>
        <dbReference type="SAM" id="MobiDB-lite"/>
    </source>
</evidence>
<dbReference type="InterPro" id="IPR042070">
    <property type="entry name" value="PucR_C-HTH_sf"/>
</dbReference>
<dbReference type="Pfam" id="PF13556">
    <property type="entry name" value="HTH_30"/>
    <property type="match status" value="1"/>
</dbReference>
<dbReference type="AlphaFoldDB" id="A0A1C4GZL2"/>
<feature type="compositionally biased region" description="Basic and acidic residues" evidence="1">
    <location>
        <begin position="51"/>
        <end position="62"/>
    </location>
</feature>
<dbReference type="InterPro" id="IPR051448">
    <property type="entry name" value="CdaR-like_regulators"/>
</dbReference>
<protein>
    <submittedName>
        <fullName evidence="3">PucR C-terminal helix-turn-helix domain-containing protein</fullName>
    </submittedName>
</protein>
<feature type="domain" description="PucR C-terminal helix-turn-helix" evidence="2">
    <location>
        <begin position="305"/>
        <end position="361"/>
    </location>
</feature>
<accession>A0A1C4GZL2</accession>
<feature type="compositionally biased region" description="Polar residues" evidence="1">
    <location>
        <begin position="79"/>
        <end position="95"/>
    </location>
</feature>
<evidence type="ECO:0000313" key="4">
    <source>
        <dbReference type="Proteomes" id="UP000242610"/>
    </source>
</evidence>
<dbReference type="Gene3D" id="3.30.70.2730">
    <property type="match status" value="1"/>
</dbReference>
<proteinExistence type="predicted"/>
<dbReference type="RefSeq" id="WP_183193191.1">
    <property type="nucleotide sequence ID" value="NZ_FMBL01000001.1"/>
</dbReference>
<keyword evidence="4" id="KW-1185">Reference proteome</keyword>
<dbReference type="STRING" id="1505727.GA0061077_0012"/>
<gene>
    <name evidence="3" type="ORF">GA0061077_0012</name>
</gene>
<evidence type="ECO:0000313" key="3">
    <source>
        <dbReference type="EMBL" id="SCC77942.1"/>
    </source>
</evidence>